<protein>
    <submittedName>
        <fullName evidence="2">Uncharacterized protein</fullName>
    </submittedName>
</protein>
<feature type="region of interest" description="Disordered" evidence="1">
    <location>
        <begin position="165"/>
        <end position="340"/>
    </location>
</feature>
<dbReference type="EMBL" id="CAXAMN010022306">
    <property type="protein sequence ID" value="CAK9068226.1"/>
    <property type="molecule type" value="Genomic_DNA"/>
</dbReference>
<feature type="compositionally biased region" description="Basic and acidic residues" evidence="1">
    <location>
        <begin position="165"/>
        <end position="174"/>
    </location>
</feature>
<organism evidence="2 3">
    <name type="scientific">Durusdinium trenchii</name>
    <dbReference type="NCBI Taxonomy" id="1381693"/>
    <lineage>
        <taxon>Eukaryota</taxon>
        <taxon>Sar</taxon>
        <taxon>Alveolata</taxon>
        <taxon>Dinophyceae</taxon>
        <taxon>Suessiales</taxon>
        <taxon>Symbiodiniaceae</taxon>
        <taxon>Durusdinium</taxon>
    </lineage>
</organism>
<feature type="compositionally biased region" description="Low complexity" evidence="1">
    <location>
        <begin position="630"/>
        <end position="639"/>
    </location>
</feature>
<feature type="compositionally biased region" description="Polar residues" evidence="1">
    <location>
        <begin position="322"/>
        <end position="331"/>
    </location>
</feature>
<evidence type="ECO:0000313" key="3">
    <source>
        <dbReference type="Proteomes" id="UP001642484"/>
    </source>
</evidence>
<name>A0ABP0NXH6_9DINO</name>
<gene>
    <name evidence="2" type="ORF">CCMP2556_LOCUS33509</name>
</gene>
<accession>A0ABP0NXH6</accession>
<evidence type="ECO:0000256" key="1">
    <source>
        <dbReference type="SAM" id="MobiDB-lite"/>
    </source>
</evidence>
<keyword evidence="3" id="KW-1185">Reference proteome</keyword>
<feature type="compositionally biased region" description="Basic and acidic residues" evidence="1">
    <location>
        <begin position="668"/>
        <end position="677"/>
    </location>
</feature>
<feature type="compositionally biased region" description="Basic and acidic residues" evidence="1">
    <location>
        <begin position="616"/>
        <end position="629"/>
    </location>
</feature>
<dbReference type="Proteomes" id="UP001642484">
    <property type="component" value="Unassembled WGS sequence"/>
</dbReference>
<feature type="region of interest" description="Disordered" evidence="1">
    <location>
        <begin position="834"/>
        <end position="854"/>
    </location>
</feature>
<feature type="compositionally biased region" description="Low complexity" evidence="1">
    <location>
        <begin position="602"/>
        <end position="611"/>
    </location>
</feature>
<feature type="compositionally biased region" description="Basic residues" evidence="1">
    <location>
        <begin position="204"/>
        <end position="213"/>
    </location>
</feature>
<evidence type="ECO:0000313" key="2">
    <source>
        <dbReference type="EMBL" id="CAK9068226.1"/>
    </source>
</evidence>
<proteinExistence type="predicted"/>
<comment type="caution">
    <text evidence="2">The sequence shown here is derived from an EMBL/GenBank/DDBJ whole genome shotgun (WGS) entry which is preliminary data.</text>
</comment>
<sequence>MSGIVHNESAHLYVLHVETLKFAQRLDVASCQCHWYVGDAHHASARLPVTPPGQKYLLDFCTFVVAEHQAEVEVKLTVATVEGEHLAVYFGQLAHLAQDQQFVRRDLELKNVQGTVATAVVFCALQPRWTVGHARALPAGDAIIVGHEDSQASYVLEHIFPEKGKEKENGRLEPEDTPLGVATETGEKTADAVLKVSTKEARRSSKVKRRSGRRRSDSVSSVAVEPGKTELLHRMAGPKSPTPEPQRAEAEKPCLDALCSPPLSTRQRSDATSPTRAESCDALEKSMEEPKNLEDAEVEAAISEAPPTSSNCVSEPRAPSEVDSSTTSEKTAPSEGRQDVRVEALEAPRSDSEPELPLPSRQELTEEINEMRGSLVQRGGPMGPMGGLWCRAQRAYAEDCAKQCRRPQDGDEGGPALWLGTRPCSHEKISQVPLKSMGVTGVRPAPLDGWQVHERARWFRVMATALSIRRRPEVDAPLAGELPFGEVFQAVSSTGEDGFKFLELSRGRGWVFSDARVQPVLVIDETAAPVAIEAERRPIQAPVEAEAEPEPNCQSPRISVEAKPLRSWTQPLQPRAVRGRSRGSHERLGPRTSLKETKGTQTTAAPATLPPDADVSAEKVVPRMVEQRPARPAALAPRASTEPVRATHRRRSWSEAPEPPAEAASQSHSEDGTRLKTDTSGPLQAFPRQPVRAKHSLASQCFTSSPLTPEPEVGAPTEWSPWRRAWRRARSAEAQTIRHFWDFRSARENLEERQKVQAALLKVALRAHPKDGGLRSTSMPARCRSNSSSLRRLSLFEETMVDGHWNTVAVAKRPSQCRAHDLWEGRALTHGSGVFSRHSTPAVRGQNKPLTPRRPEHILSEDRVTVPRYGISDILLRSAVGL</sequence>
<feature type="compositionally biased region" description="Basic and acidic residues" evidence="1">
    <location>
        <begin position="583"/>
        <end position="598"/>
    </location>
</feature>
<reference evidence="2 3" key="1">
    <citation type="submission" date="2024-02" db="EMBL/GenBank/DDBJ databases">
        <authorList>
            <person name="Chen Y."/>
            <person name="Shah S."/>
            <person name="Dougan E. K."/>
            <person name="Thang M."/>
            <person name="Chan C."/>
        </authorList>
    </citation>
    <scope>NUCLEOTIDE SEQUENCE [LARGE SCALE GENOMIC DNA]</scope>
</reference>
<feature type="compositionally biased region" description="Polar residues" evidence="1">
    <location>
        <begin position="262"/>
        <end position="276"/>
    </location>
</feature>
<feature type="compositionally biased region" description="Basic and acidic residues" evidence="1">
    <location>
        <begin position="278"/>
        <end position="294"/>
    </location>
</feature>
<feature type="region of interest" description="Disordered" evidence="1">
    <location>
        <begin position="542"/>
        <end position="684"/>
    </location>
</feature>